<dbReference type="GO" id="GO:0071973">
    <property type="term" value="P:bacterial-type flagellum-dependent cell motility"/>
    <property type="evidence" value="ECO:0007669"/>
    <property type="project" value="TreeGrafter"/>
</dbReference>
<dbReference type="SUPFAM" id="SSF101116">
    <property type="entry name" value="Flagellar export chaperone FliS"/>
    <property type="match status" value="1"/>
</dbReference>
<dbReference type="InterPro" id="IPR036584">
    <property type="entry name" value="FliS_sf"/>
</dbReference>
<evidence type="ECO:0000256" key="1">
    <source>
        <dbReference type="ARBA" id="ARBA00004514"/>
    </source>
</evidence>
<keyword evidence="5" id="KW-0143">Chaperone</keyword>
<protein>
    <submittedName>
        <fullName evidence="6">Flagellar biosynthesis protein FliS</fullName>
    </submittedName>
</protein>
<dbReference type="PANTHER" id="PTHR34773">
    <property type="entry name" value="FLAGELLAR SECRETION CHAPERONE FLIS"/>
    <property type="match status" value="1"/>
</dbReference>
<keyword evidence="6" id="KW-0966">Cell projection</keyword>
<accession>A0A3B0YMM6</accession>
<comment type="similarity">
    <text evidence="2">Belongs to the FliS family.</text>
</comment>
<dbReference type="PIRSF" id="PIRSF039090">
    <property type="entry name" value="Flis"/>
    <property type="match status" value="1"/>
</dbReference>
<dbReference type="EMBL" id="UOFN01000076">
    <property type="protein sequence ID" value="VAW77393.1"/>
    <property type="molecule type" value="Genomic_DNA"/>
</dbReference>
<dbReference type="AlphaFoldDB" id="A0A3B0YMM6"/>
<evidence type="ECO:0000313" key="6">
    <source>
        <dbReference type="EMBL" id="VAW77393.1"/>
    </source>
</evidence>
<gene>
    <name evidence="6" type="ORF">MNBD_GAMMA15-2048</name>
</gene>
<keyword evidence="4" id="KW-1005">Bacterial flagellum biogenesis</keyword>
<proteinExistence type="inferred from homology"/>
<evidence type="ECO:0000256" key="5">
    <source>
        <dbReference type="ARBA" id="ARBA00023186"/>
    </source>
</evidence>
<organism evidence="6">
    <name type="scientific">hydrothermal vent metagenome</name>
    <dbReference type="NCBI Taxonomy" id="652676"/>
    <lineage>
        <taxon>unclassified sequences</taxon>
        <taxon>metagenomes</taxon>
        <taxon>ecological metagenomes</taxon>
    </lineage>
</organism>
<dbReference type="GO" id="GO:0044780">
    <property type="term" value="P:bacterial-type flagellum assembly"/>
    <property type="evidence" value="ECO:0007669"/>
    <property type="project" value="InterPro"/>
</dbReference>
<keyword evidence="6" id="KW-0969">Cilium</keyword>
<dbReference type="PANTHER" id="PTHR34773:SF1">
    <property type="entry name" value="FLAGELLAR SECRETION CHAPERONE FLIS"/>
    <property type="match status" value="1"/>
</dbReference>
<evidence type="ECO:0000256" key="3">
    <source>
        <dbReference type="ARBA" id="ARBA00022490"/>
    </source>
</evidence>
<dbReference type="GO" id="GO:0005829">
    <property type="term" value="C:cytosol"/>
    <property type="evidence" value="ECO:0007669"/>
    <property type="project" value="UniProtKB-SubCell"/>
</dbReference>
<dbReference type="Pfam" id="PF02561">
    <property type="entry name" value="FliS"/>
    <property type="match status" value="1"/>
</dbReference>
<keyword evidence="3" id="KW-0963">Cytoplasm</keyword>
<name>A0A3B0YMM6_9ZZZZ</name>
<comment type="subcellular location">
    <subcellularLocation>
        <location evidence="1">Cytoplasm</location>
        <location evidence="1">Cytosol</location>
    </subcellularLocation>
</comment>
<reference evidence="6" key="1">
    <citation type="submission" date="2018-06" db="EMBL/GenBank/DDBJ databases">
        <authorList>
            <person name="Zhirakovskaya E."/>
        </authorList>
    </citation>
    <scope>NUCLEOTIDE SEQUENCE</scope>
</reference>
<sequence>MSFGSVRNAMNQYSQNAVETAIESASPHRLIQMLMEGALGKIAAAKGFMERGEIQPKGEQIGSAISILEGLKSSLDHEKGGEIARNLEDLYDYMERRLIEANRENDPAMLDEVSDLLREIKGAWDAIANHPAAQHNPAA</sequence>
<dbReference type="InterPro" id="IPR003713">
    <property type="entry name" value="FliS"/>
</dbReference>
<dbReference type="NCBIfam" id="TIGR00208">
    <property type="entry name" value="fliS"/>
    <property type="match status" value="1"/>
</dbReference>
<dbReference type="CDD" id="cd16098">
    <property type="entry name" value="FliS"/>
    <property type="match status" value="1"/>
</dbReference>
<evidence type="ECO:0000256" key="2">
    <source>
        <dbReference type="ARBA" id="ARBA00008787"/>
    </source>
</evidence>
<evidence type="ECO:0000256" key="4">
    <source>
        <dbReference type="ARBA" id="ARBA00022795"/>
    </source>
</evidence>
<keyword evidence="6" id="KW-0282">Flagellum</keyword>
<dbReference type="Gene3D" id="1.20.120.340">
    <property type="entry name" value="Flagellar protein FliS"/>
    <property type="match status" value="1"/>
</dbReference>